<feature type="region of interest" description="Disordered" evidence="1">
    <location>
        <begin position="63"/>
        <end position="84"/>
    </location>
</feature>
<feature type="region of interest" description="Disordered" evidence="1">
    <location>
        <begin position="1"/>
        <end position="44"/>
    </location>
</feature>
<feature type="region of interest" description="Disordered" evidence="1">
    <location>
        <begin position="283"/>
        <end position="303"/>
    </location>
</feature>
<dbReference type="PANTHER" id="PTHR37332">
    <property type="entry name" value="EXPRESSED PROTEIN"/>
    <property type="match status" value="1"/>
</dbReference>
<evidence type="ECO:0000256" key="1">
    <source>
        <dbReference type="SAM" id="MobiDB-lite"/>
    </source>
</evidence>
<dbReference type="AlphaFoldDB" id="A0A067MK98"/>
<dbReference type="OrthoDB" id="14339at2759"/>
<dbReference type="InParanoid" id="A0A067MK98"/>
<feature type="compositionally biased region" description="Low complexity" evidence="1">
    <location>
        <begin position="35"/>
        <end position="44"/>
    </location>
</feature>
<gene>
    <name evidence="2" type="ORF">BOTBODRAFT_113023</name>
</gene>
<dbReference type="EMBL" id="KL198051">
    <property type="protein sequence ID" value="KDQ12287.1"/>
    <property type="molecule type" value="Genomic_DNA"/>
</dbReference>
<dbReference type="PANTHER" id="PTHR37332:SF1">
    <property type="entry name" value="ELMO DOMAIN-CONTAINING PROTEIN"/>
    <property type="match status" value="1"/>
</dbReference>
<reference evidence="3" key="1">
    <citation type="journal article" date="2014" name="Proc. Natl. Acad. Sci. U.S.A.">
        <title>Extensive sampling of basidiomycete genomes demonstrates inadequacy of the white-rot/brown-rot paradigm for wood decay fungi.</title>
        <authorList>
            <person name="Riley R."/>
            <person name="Salamov A.A."/>
            <person name="Brown D.W."/>
            <person name="Nagy L.G."/>
            <person name="Floudas D."/>
            <person name="Held B.W."/>
            <person name="Levasseur A."/>
            <person name="Lombard V."/>
            <person name="Morin E."/>
            <person name="Otillar R."/>
            <person name="Lindquist E.A."/>
            <person name="Sun H."/>
            <person name="LaButti K.M."/>
            <person name="Schmutz J."/>
            <person name="Jabbour D."/>
            <person name="Luo H."/>
            <person name="Baker S.E."/>
            <person name="Pisabarro A.G."/>
            <person name="Walton J.D."/>
            <person name="Blanchette R.A."/>
            <person name="Henrissat B."/>
            <person name="Martin F."/>
            <person name="Cullen D."/>
            <person name="Hibbett D.S."/>
            <person name="Grigoriev I.V."/>
        </authorList>
    </citation>
    <scope>NUCLEOTIDE SEQUENCE [LARGE SCALE GENOMIC DNA]</scope>
    <source>
        <strain evidence="3">FD-172 SS1</strain>
    </source>
</reference>
<protein>
    <submittedName>
        <fullName evidence="2">Uncharacterized protein</fullName>
    </submittedName>
</protein>
<accession>A0A067MK98</accession>
<keyword evidence="3" id="KW-1185">Reference proteome</keyword>
<name>A0A067MK98_BOTB1</name>
<dbReference type="HOGENOM" id="CLU_017096_3_0_1"/>
<evidence type="ECO:0000313" key="3">
    <source>
        <dbReference type="Proteomes" id="UP000027195"/>
    </source>
</evidence>
<organism evidence="2 3">
    <name type="scientific">Botryobasidium botryosum (strain FD-172 SS1)</name>
    <dbReference type="NCBI Taxonomy" id="930990"/>
    <lineage>
        <taxon>Eukaryota</taxon>
        <taxon>Fungi</taxon>
        <taxon>Dikarya</taxon>
        <taxon>Basidiomycota</taxon>
        <taxon>Agaricomycotina</taxon>
        <taxon>Agaricomycetes</taxon>
        <taxon>Cantharellales</taxon>
        <taxon>Botryobasidiaceae</taxon>
        <taxon>Botryobasidium</taxon>
    </lineage>
</organism>
<feature type="compositionally biased region" description="Polar residues" evidence="1">
    <location>
        <begin position="285"/>
        <end position="300"/>
    </location>
</feature>
<evidence type="ECO:0000313" key="2">
    <source>
        <dbReference type="EMBL" id="KDQ12287.1"/>
    </source>
</evidence>
<dbReference type="Proteomes" id="UP000027195">
    <property type="component" value="Unassembled WGS sequence"/>
</dbReference>
<proteinExistence type="predicted"/>
<sequence length="401" mass="42994">MEAALASRPGMRRKSSASNLLSFKSNPAPVPAVPANPASNVSPSSVFPTTANTMAKDWDTQSLFSDASTGTGSTAVPPPPTAAPPASLEAIRDMLGKRITALAHIKHAHEGKSHWLNTILLTSSELEKTLNNVTQRKRTFKFAVLGMSLSNLFDIHPPTEFLRALTNLLAEYDQFQDVNFRPKKRNLFRTSNRPRRAGGAGVNDFAAAYSDSGETSYLFSPNIPFSLDYFQVIFSFCEILTEVYQKIRAMIGGPSLFPLVSANVLGPPGSNFWMIPGPTAADPSQMRNDGMTSPVLSSGADSPGLGGPPSHLTFGSSGFGGPYIGGGLGSPPPIWSPVLGDSIIKIDGRFKKIIATLIKELDELAREAIKEELASLDPLLRNIMAPSAGNQMDILSFDFDV</sequence>